<gene>
    <name evidence="7" type="ORF">SAMN05518846_12443</name>
</gene>
<dbReference type="Proteomes" id="UP000198915">
    <property type="component" value="Unassembled WGS sequence"/>
</dbReference>
<dbReference type="InterPro" id="IPR002888">
    <property type="entry name" value="2Fe-2S-bd"/>
</dbReference>
<evidence type="ECO:0000256" key="4">
    <source>
        <dbReference type="ARBA" id="ARBA00023004"/>
    </source>
</evidence>
<keyword evidence="3" id="KW-0560">Oxidoreductase</keyword>
<dbReference type="CDD" id="cd00207">
    <property type="entry name" value="fer2"/>
    <property type="match status" value="1"/>
</dbReference>
<dbReference type="PANTHER" id="PTHR44379">
    <property type="entry name" value="OXIDOREDUCTASE WITH IRON-SULFUR SUBUNIT"/>
    <property type="match status" value="1"/>
</dbReference>
<evidence type="ECO:0000256" key="2">
    <source>
        <dbReference type="ARBA" id="ARBA00022723"/>
    </source>
</evidence>
<evidence type="ECO:0000313" key="8">
    <source>
        <dbReference type="Proteomes" id="UP000198915"/>
    </source>
</evidence>
<dbReference type="Gene3D" id="3.10.20.30">
    <property type="match status" value="1"/>
</dbReference>
<dbReference type="GO" id="GO:0051537">
    <property type="term" value="F:2 iron, 2 sulfur cluster binding"/>
    <property type="evidence" value="ECO:0007669"/>
    <property type="project" value="UniProtKB-KW"/>
</dbReference>
<protein>
    <submittedName>
        <fullName evidence="7">Purine hydroxylase delta subunit apoprotein</fullName>
    </submittedName>
</protein>
<evidence type="ECO:0000256" key="1">
    <source>
        <dbReference type="ARBA" id="ARBA00022714"/>
    </source>
</evidence>
<keyword evidence="4" id="KW-0408">Iron</keyword>
<dbReference type="Gene3D" id="1.10.150.120">
    <property type="entry name" value="[2Fe-2S]-binding domain"/>
    <property type="match status" value="1"/>
</dbReference>
<dbReference type="GO" id="GO:0016491">
    <property type="term" value="F:oxidoreductase activity"/>
    <property type="evidence" value="ECO:0007669"/>
    <property type="project" value="UniProtKB-KW"/>
</dbReference>
<dbReference type="InterPro" id="IPR051452">
    <property type="entry name" value="Diverse_Oxidoreductases"/>
</dbReference>
<keyword evidence="1" id="KW-0001">2Fe-2S</keyword>
<dbReference type="GO" id="GO:0046872">
    <property type="term" value="F:metal ion binding"/>
    <property type="evidence" value="ECO:0007669"/>
    <property type="project" value="UniProtKB-KW"/>
</dbReference>
<dbReference type="InterPro" id="IPR001041">
    <property type="entry name" value="2Fe-2S_ferredoxin-type"/>
</dbReference>
<dbReference type="PANTHER" id="PTHR44379:SF5">
    <property type="entry name" value="OXIDOREDUCTASE WITH IRON-SULFUR SUBUNIT"/>
    <property type="match status" value="1"/>
</dbReference>
<dbReference type="Pfam" id="PF00111">
    <property type="entry name" value="Fer2"/>
    <property type="match status" value="1"/>
</dbReference>
<dbReference type="InterPro" id="IPR006058">
    <property type="entry name" value="2Fe2S_fd_BS"/>
</dbReference>
<reference evidence="8" key="1">
    <citation type="submission" date="2016-10" db="EMBL/GenBank/DDBJ databases">
        <authorList>
            <person name="Varghese N."/>
            <person name="Submissions S."/>
        </authorList>
    </citation>
    <scope>NUCLEOTIDE SEQUENCE [LARGE SCALE GENOMIC DNA]</scope>
    <source>
        <strain evidence="8">OK042</strain>
    </source>
</reference>
<dbReference type="EMBL" id="FORT01000024">
    <property type="protein sequence ID" value="SFK92628.1"/>
    <property type="molecule type" value="Genomic_DNA"/>
</dbReference>
<feature type="domain" description="2Fe-2S ferredoxin-type" evidence="6">
    <location>
        <begin position="6"/>
        <end position="82"/>
    </location>
</feature>
<proteinExistence type="predicted"/>
<dbReference type="PROSITE" id="PS51085">
    <property type="entry name" value="2FE2S_FER_2"/>
    <property type="match status" value="1"/>
</dbReference>
<dbReference type="AlphaFoldDB" id="A0A1I4DG91"/>
<keyword evidence="8" id="KW-1185">Reference proteome</keyword>
<dbReference type="STRING" id="1884381.SAMN05518846_12443"/>
<name>A0A1I4DG91_9BACL</name>
<keyword evidence="2" id="KW-0479">Metal-binding</keyword>
<dbReference type="FunFam" id="1.10.150.120:FF:000003">
    <property type="entry name" value="Carbon monoxide dehydrogenase, small subunit"/>
    <property type="match status" value="1"/>
</dbReference>
<sequence>MSTDLIEIHFSLNGERKTIEVKPYHTLAQVLRDQLDLTGTKLCCEEGECGACTVILNEKAVTSCIVLAPEINGCELKTIEGLVQDGELDPVQEAFIEKGAVQCGYCIPGMIMSAKALLQENNDPCEADIREALAGNLCRCAGYYRIIDAVTSAGKQIREANAAKS</sequence>
<dbReference type="GeneID" id="301131228"/>
<dbReference type="Pfam" id="PF01799">
    <property type="entry name" value="Fer2_2"/>
    <property type="match status" value="1"/>
</dbReference>
<dbReference type="InterPro" id="IPR036010">
    <property type="entry name" value="2Fe-2S_ferredoxin-like_sf"/>
</dbReference>
<evidence type="ECO:0000256" key="5">
    <source>
        <dbReference type="ARBA" id="ARBA00023014"/>
    </source>
</evidence>
<evidence type="ECO:0000259" key="6">
    <source>
        <dbReference type="PROSITE" id="PS51085"/>
    </source>
</evidence>
<dbReference type="InterPro" id="IPR012675">
    <property type="entry name" value="Beta-grasp_dom_sf"/>
</dbReference>
<dbReference type="RefSeq" id="WP_092276586.1">
    <property type="nucleotide sequence ID" value="NZ_BJOE01000002.1"/>
</dbReference>
<organism evidence="7 8">
    <name type="scientific">Brevibacillus centrosporus</name>
    <dbReference type="NCBI Taxonomy" id="54910"/>
    <lineage>
        <taxon>Bacteria</taxon>
        <taxon>Bacillati</taxon>
        <taxon>Bacillota</taxon>
        <taxon>Bacilli</taxon>
        <taxon>Bacillales</taxon>
        <taxon>Paenibacillaceae</taxon>
        <taxon>Brevibacillus</taxon>
    </lineage>
</organism>
<dbReference type="SUPFAM" id="SSF47741">
    <property type="entry name" value="CO dehydrogenase ISP C-domain like"/>
    <property type="match status" value="1"/>
</dbReference>
<dbReference type="InterPro" id="IPR036884">
    <property type="entry name" value="2Fe-2S-bd_dom_sf"/>
</dbReference>
<dbReference type="SUPFAM" id="SSF54292">
    <property type="entry name" value="2Fe-2S ferredoxin-like"/>
    <property type="match status" value="1"/>
</dbReference>
<evidence type="ECO:0000313" key="7">
    <source>
        <dbReference type="EMBL" id="SFK92628.1"/>
    </source>
</evidence>
<dbReference type="PROSITE" id="PS00197">
    <property type="entry name" value="2FE2S_FER_1"/>
    <property type="match status" value="1"/>
</dbReference>
<keyword evidence="5" id="KW-0411">Iron-sulfur</keyword>
<accession>A0A1I4DG91</accession>
<evidence type="ECO:0000256" key="3">
    <source>
        <dbReference type="ARBA" id="ARBA00023002"/>
    </source>
</evidence>